<protein>
    <submittedName>
        <fullName evidence="2">DUF3611 family protein</fullName>
    </submittedName>
</protein>
<dbReference type="Pfam" id="PF12263">
    <property type="entry name" value="DUF3611"/>
    <property type="match status" value="1"/>
</dbReference>
<dbReference type="Proteomes" id="UP001576776">
    <property type="component" value="Unassembled WGS sequence"/>
</dbReference>
<feature type="transmembrane region" description="Helical" evidence="1">
    <location>
        <begin position="184"/>
        <end position="201"/>
    </location>
</feature>
<dbReference type="PANTHER" id="PTHR34548:SF2">
    <property type="entry name" value="PROTEIN TIC 21, CHLOROPLASTIC"/>
    <property type="match status" value="1"/>
</dbReference>
<evidence type="ECO:0000313" key="3">
    <source>
        <dbReference type="Proteomes" id="UP001576776"/>
    </source>
</evidence>
<name>A0ABV4Y6W1_9CYAN</name>
<keyword evidence="3" id="KW-1185">Reference proteome</keyword>
<accession>A0ABV4Y6W1</accession>
<feature type="transmembrane region" description="Helical" evidence="1">
    <location>
        <begin position="75"/>
        <end position="97"/>
    </location>
</feature>
<sequence length="204" mass="22281">MQTNLEKTTTDDKLRRIANVLRWTGWASFWLQLILLAAATIMLILAISGRSFNRAVTPEVGVAAVNYSEATTPGIGIGIFWAGCGIVVLLFALFIAFRQTRLAKRLFKTNELIHPQKSEVLQVLRWGVITGFVGMLLTILGGGTTLGVLLSKSIAQPQGVAIYDPTRIIRSLDIFVATANMNGITAHFIGTVTSLGLINWLNRQ</sequence>
<keyword evidence="1" id="KW-0812">Transmembrane</keyword>
<keyword evidence="1" id="KW-1133">Transmembrane helix</keyword>
<evidence type="ECO:0000256" key="1">
    <source>
        <dbReference type="SAM" id="Phobius"/>
    </source>
</evidence>
<comment type="caution">
    <text evidence="2">The sequence shown here is derived from an EMBL/GenBank/DDBJ whole genome shotgun (WGS) entry which is preliminary data.</text>
</comment>
<reference evidence="2 3" key="1">
    <citation type="submission" date="2024-09" db="EMBL/GenBank/DDBJ databases">
        <title>Floridaenema gen nov. (Aerosakkonemataceae, Aerosakkonematales ord. nov., Cyanobacteria) from benthic tropical and subtropical fresh waters, with the description of four new species.</title>
        <authorList>
            <person name="Moretto J.A."/>
            <person name="Berthold D.E."/>
            <person name="Lefler F.W."/>
            <person name="Huang I.-S."/>
            <person name="Laughinghouse H. IV."/>
        </authorList>
    </citation>
    <scope>NUCLEOTIDE SEQUENCE [LARGE SCALE GENOMIC DNA]</scope>
    <source>
        <strain evidence="2 3">BLCC-F154</strain>
    </source>
</reference>
<dbReference type="EMBL" id="JBHFNS010000019">
    <property type="protein sequence ID" value="MFB2934540.1"/>
    <property type="molecule type" value="Genomic_DNA"/>
</dbReference>
<feature type="transmembrane region" description="Helical" evidence="1">
    <location>
        <begin position="126"/>
        <end position="150"/>
    </location>
</feature>
<evidence type="ECO:0000313" key="2">
    <source>
        <dbReference type="EMBL" id="MFB2934540.1"/>
    </source>
</evidence>
<feature type="transmembrane region" description="Helical" evidence="1">
    <location>
        <begin position="23"/>
        <end position="47"/>
    </location>
</feature>
<gene>
    <name evidence="2" type="ORF">ACE1B6_04620</name>
</gene>
<dbReference type="PANTHER" id="PTHR34548">
    <property type="entry name" value="PROTEIN TIC 21, CHLOROPLASTIC"/>
    <property type="match status" value="1"/>
</dbReference>
<organism evidence="2 3">
    <name type="scientific">Floridaenema fluviatile BLCC-F154</name>
    <dbReference type="NCBI Taxonomy" id="3153640"/>
    <lineage>
        <taxon>Bacteria</taxon>
        <taxon>Bacillati</taxon>
        <taxon>Cyanobacteriota</taxon>
        <taxon>Cyanophyceae</taxon>
        <taxon>Oscillatoriophycideae</taxon>
        <taxon>Aerosakkonematales</taxon>
        <taxon>Aerosakkonemataceae</taxon>
        <taxon>Floridanema</taxon>
        <taxon>Floridanema fluviatile</taxon>
    </lineage>
</organism>
<dbReference type="RefSeq" id="WP_413256068.1">
    <property type="nucleotide sequence ID" value="NZ_JBHFNS010000019.1"/>
</dbReference>
<keyword evidence="1" id="KW-0472">Membrane</keyword>
<dbReference type="InterPro" id="IPR022051">
    <property type="entry name" value="DUF3611"/>
</dbReference>
<proteinExistence type="predicted"/>